<dbReference type="Proteomes" id="UP000294914">
    <property type="component" value="Unassembled WGS sequence"/>
</dbReference>
<evidence type="ECO:0000256" key="5">
    <source>
        <dbReference type="PIRNR" id="PIRNR006113"/>
    </source>
</evidence>
<dbReference type="Pfam" id="PF01242">
    <property type="entry name" value="PTPS"/>
    <property type="match status" value="1"/>
</dbReference>
<comment type="cofactor">
    <cofactor evidence="5 7">
        <name>Zn(2+)</name>
        <dbReference type="ChEBI" id="CHEBI:29105"/>
    </cofactor>
    <text evidence="5 7">Binds 1 zinc ion per subunit.</text>
</comment>
<proteinExistence type="inferred from homology"/>
<comment type="similarity">
    <text evidence="2 5">Belongs to the PTPS family. QueD subfamily.</text>
</comment>
<evidence type="ECO:0000256" key="7">
    <source>
        <dbReference type="PIRSR" id="PIRSR006113-2"/>
    </source>
</evidence>
<protein>
    <recommendedName>
        <fullName evidence="3 5">6-carboxy-5,6,7,8-tetrahydropterin synthase</fullName>
        <ecNumber evidence="5">4.-.-.-</ecNumber>
    </recommendedName>
</protein>
<dbReference type="EC" id="4.-.-.-" evidence="5"/>
<dbReference type="NCBIfam" id="TIGR03367">
    <property type="entry name" value="queuosine_QueD"/>
    <property type="match status" value="1"/>
</dbReference>
<evidence type="ECO:0000256" key="4">
    <source>
        <dbReference type="ARBA" id="ARBA00048807"/>
    </source>
</evidence>
<dbReference type="EMBL" id="SOQX01000003">
    <property type="protein sequence ID" value="TDY01701.1"/>
    <property type="molecule type" value="Genomic_DNA"/>
</dbReference>
<comment type="catalytic activity">
    <reaction evidence="4 5">
        <text>7,8-dihydroneopterin 3'-triphosphate + H2O = 6-carboxy-5,6,7,8-tetrahydropterin + triphosphate + acetaldehyde + 2 H(+)</text>
        <dbReference type="Rhea" id="RHEA:27966"/>
        <dbReference type="ChEBI" id="CHEBI:15343"/>
        <dbReference type="ChEBI" id="CHEBI:15377"/>
        <dbReference type="ChEBI" id="CHEBI:15378"/>
        <dbReference type="ChEBI" id="CHEBI:18036"/>
        <dbReference type="ChEBI" id="CHEBI:58462"/>
        <dbReference type="ChEBI" id="CHEBI:61032"/>
        <dbReference type="EC" id="4.1.2.50"/>
    </reaction>
</comment>
<feature type="binding site" evidence="7">
    <location>
        <position position="17"/>
    </location>
    <ligand>
        <name>Zn(2+)</name>
        <dbReference type="ChEBI" id="CHEBI:29105"/>
    </ligand>
</feature>
<feature type="active site" description="Proton acceptor" evidence="6">
    <location>
        <position position="26"/>
    </location>
</feature>
<comment type="caution">
    <text evidence="8">The sequence shown here is derived from an EMBL/GenBank/DDBJ whole genome shotgun (WGS) entry which is preliminary data.</text>
</comment>
<dbReference type="SUPFAM" id="SSF55620">
    <property type="entry name" value="Tetrahydrobiopterin biosynthesis enzymes-like"/>
    <property type="match status" value="1"/>
</dbReference>
<evidence type="ECO:0000313" key="9">
    <source>
        <dbReference type="Proteomes" id="UP000294914"/>
    </source>
</evidence>
<dbReference type="RefSeq" id="WP_134083074.1">
    <property type="nucleotide sequence ID" value="NZ_SOQX01000003.1"/>
</dbReference>
<comment type="pathway">
    <text evidence="1 5">Purine metabolism; 7-cyano-7-deazaguanine biosynthesis.</text>
</comment>
<keyword evidence="5 7" id="KW-0862">Zinc</keyword>
<keyword evidence="5" id="KW-0671">Queuosine biosynthesis</keyword>
<evidence type="ECO:0000256" key="1">
    <source>
        <dbReference type="ARBA" id="ARBA00005061"/>
    </source>
</evidence>
<organism evidence="8 9">
    <name type="scientific">Thiohalophilus thiocyanatoxydans</name>
    <dbReference type="NCBI Taxonomy" id="381308"/>
    <lineage>
        <taxon>Bacteria</taxon>
        <taxon>Pseudomonadati</taxon>
        <taxon>Pseudomonadota</taxon>
        <taxon>Gammaproteobacteria</taxon>
        <taxon>Thiohalomonadales</taxon>
        <taxon>Thiohalophilaceae</taxon>
        <taxon>Thiohalophilus</taxon>
    </lineage>
</organism>
<feature type="binding site" evidence="7">
    <location>
        <position position="30"/>
    </location>
    <ligand>
        <name>Zn(2+)</name>
        <dbReference type="ChEBI" id="CHEBI:29105"/>
    </ligand>
</feature>
<dbReference type="PIRSF" id="PIRSF006113">
    <property type="entry name" value="PTP_synth"/>
    <property type="match status" value="1"/>
</dbReference>
<feature type="active site" description="Charge relay system" evidence="6">
    <location>
        <position position="70"/>
    </location>
</feature>
<dbReference type="InterPro" id="IPR007115">
    <property type="entry name" value="6-PTP_synth/QueD"/>
</dbReference>
<dbReference type="UniPathway" id="UPA00391"/>
<feature type="binding site" evidence="7">
    <location>
        <position position="32"/>
    </location>
    <ligand>
        <name>Zn(2+)</name>
        <dbReference type="ChEBI" id="CHEBI:29105"/>
    </ligand>
</feature>
<dbReference type="OrthoDB" id="9804698at2"/>
<evidence type="ECO:0000256" key="3">
    <source>
        <dbReference type="ARBA" id="ARBA00018141"/>
    </source>
</evidence>
<dbReference type="GO" id="GO:0046872">
    <property type="term" value="F:metal ion binding"/>
    <property type="evidence" value="ECO:0007669"/>
    <property type="project" value="UniProtKB-KW"/>
</dbReference>
<dbReference type="Gene3D" id="3.30.479.10">
    <property type="entry name" value="6-pyruvoyl tetrahydropterin synthase/QueD"/>
    <property type="match status" value="1"/>
</dbReference>
<dbReference type="PANTHER" id="PTHR12589">
    <property type="entry name" value="PYRUVOYL TETRAHYDROBIOPTERIN SYNTHASE"/>
    <property type="match status" value="1"/>
</dbReference>
<keyword evidence="5" id="KW-0456">Lyase</keyword>
<reference evidence="8 9" key="1">
    <citation type="submission" date="2019-03" db="EMBL/GenBank/DDBJ databases">
        <title>Genomic Encyclopedia of Type Strains, Phase IV (KMG-IV): sequencing the most valuable type-strain genomes for metagenomic binning, comparative biology and taxonomic classification.</title>
        <authorList>
            <person name="Goeker M."/>
        </authorList>
    </citation>
    <scope>NUCLEOTIDE SEQUENCE [LARGE SCALE GENOMIC DNA]</scope>
    <source>
        <strain evidence="8 9">DSM 16326</strain>
    </source>
</reference>
<sequence length="126" mass="14144">MAPRYTMTIVTDFAAAHYLRDYEGVCNRLHGHNWKVEVHVQASALDRVGMGMDFKDIKDATRGLLGGLDHYNLNDIAPFDQINPTAENIAAFFYSKLSDVLNSDVVKVSAVTIWETDRACVTYTED</sequence>
<keyword evidence="5 7" id="KW-0479">Metal-binding</keyword>
<feature type="active site" description="Charge relay system" evidence="6">
    <location>
        <position position="115"/>
    </location>
</feature>
<dbReference type="GO" id="GO:0008616">
    <property type="term" value="P:tRNA queuosine(34) biosynthetic process"/>
    <property type="evidence" value="ECO:0007669"/>
    <property type="project" value="UniProtKB-KW"/>
</dbReference>
<evidence type="ECO:0000256" key="6">
    <source>
        <dbReference type="PIRSR" id="PIRSR006113-1"/>
    </source>
</evidence>
<keyword evidence="9" id="KW-1185">Reference proteome</keyword>
<dbReference type="InterPro" id="IPR038418">
    <property type="entry name" value="6-PTP_synth/QueD_sf"/>
</dbReference>
<name>A0A4R8ILL1_9GAMM</name>
<dbReference type="AlphaFoldDB" id="A0A4R8ILL1"/>
<evidence type="ECO:0000313" key="8">
    <source>
        <dbReference type="EMBL" id="TDY01701.1"/>
    </source>
</evidence>
<dbReference type="PANTHER" id="PTHR12589:SF8">
    <property type="entry name" value="6-CARBOXY-5,6,7,8-TETRAHYDROPTERIN SYNTHASE"/>
    <property type="match status" value="1"/>
</dbReference>
<accession>A0A4R8ILL1</accession>
<evidence type="ECO:0000256" key="2">
    <source>
        <dbReference type="ARBA" id="ARBA00008900"/>
    </source>
</evidence>
<dbReference type="GO" id="GO:0070497">
    <property type="term" value="F:6-carboxytetrahydropterin synthase activity"/>
    <property type="evidence" value="ECO:0007669"/>
    <property type="project" value="UniProtKB-EC"/>
</dbReference>
<gene>
    <name evidence="8" type="ORF">EDC23_1591</name>
</gene>